<gene>
    <name evidence="2" type="ORF">EFW17_19340</name>
</gene>
<reference evidence="2 3" key="1">
    <citation type="submission" date="2018-11" db="EMBL/GenBank/DDBJ databases">
        <title>The genome draft of YIM 96095.</title>
        <authorList>
            <person name="Tang S.-K."/>
            <person name="Chunyu W.-X."/>
            <person name="Feng Y.-Z."/>
        </authorList>
    </citation>
    <scope>NUCLEOTIDE SEQUENCE [LARGE SCALE GENOMIC DNA]</scope>
    <source>
        <strain evidence="2 3">YIM 96095</strain>
    </source>
</reference>
<protein>
    <submittedName>
        <fullName evidence="2">Uncharacterized protein</fullName>
    </submittedName>
</protein>
<evidence type="ECO:0000256" key="1">
    <source>
        <dbReference type="SAM" id="MobiDB-lite"/>
    </source>
</evidence>
<evidence type="ECO:0000313" key="2">
    <source>
        <dbReference type="EMBL" id="RNL82463.1"/>
    </source>
</evidence>
<evidence type="ECO:0000313" key="3">
    <source>
        <dbReference type="Proteomes" id="UP000269198"/>
    </source>
</evidence>
<comment type="caution">
    <text evidence="2">The sequence shown here is derived from an EMBL/GenBank/DDBJ whole genome shotgun (WGS) entry which is preliminary data.</text>
</comment>
<dbReference type="Proteomes" id="UP000269198">
    <property type="component" value="Unassembled WGS sequence"/>
</dbReference>
<accession>A0A3N0E3U0</accession>
<sequence length="494" mass="53957">MLLVSVVISSVLLASTPGTVGDVIRREICRVQGSVHGVDGTDCGQRTDRAEEPAEHDFDPEYCVRDGHTETVGGTVEFGVFSLGSEYKYMKQTLSDGTVVVTMKPSAEVSRDVKGGGGVDTGKDSLKKEVGAGFKAFVAPGTTYFLEGEEPGETGEEQFQRLKEDIEQARREEQQDMWGAGQGYQMGRAIGEITGHYEPPDLPDPDIKSGTFGFKFNADGPITQWAENNKNKKGPLKQGEKIGLTSGDDWNVEVDENIEIARWYDDPNNTKTARTYTFDASGDAVLKRMGAKWGPGASLNGATRVMRNEDGSLRNIRYSVTVSGNSKLGLEENPRLRSGNGNTTKGSGAQENTQSLSSTQEIQLDFETPQEQEVGEQLLEEGGLMPPASTMSSLLNPLPEDGGSITEKPGEDAPEWERLFYDKGRVWQYISRSSKSEQEYGGSLKAGISFGASFGWSEETQRSIHAQILEGPEGGEREFVRHEPCIASEYRDTE</sequence>
<dbReference type="EMBL" id="RJMB01000023">
    <property type="protein sequence ID" value="RNL82463.1"/>
    <property type="molecule type" value="Genomic_DNA"/>
</dbReference>
<dbReference type="AlphaFoldDB" id="A0A3N0E3U0"/>
<name>A0A3N0E3U0_9ACTN</name>
<proteinExistence type="predicted"/>
<organism evidence="2 3">
    <name type="scientific">Halostreptopolyspora alba</name>
    <dbReference type="NCBI Taxonomy" id="2487137"/>
    <lineage>
        <taxon>Bacteria</taxon>
        <taxon>Bacillati</taxon>
        <taxon>Actinomycetota</taxon>
        <taxon>Actinomycetes</taxon>
        <taxon>Streptosporangiales</taxon>
        <taxon>Nocardiopsidaceae</taxon>
        <taxon>Halostreptopolyspora</taxon>
    </lineage>
</organism>
<feature type="region of interest" description="Disordered" evidence="1">
    <location>
        <begin position="327"/>
        <end position="360"/>
    </location>
</feature>
<keyword evidence="3" id="KW-1185">Reference proteome</keyword>
<feature type="compositionally biased region" description="Polar residues" evidence="1">
    <location>
        <begin position="339"/>
        <end position="360"/>
    </location>
</feature>